<protein>
    <submittedName>
        <fullName evidence="1">Uncharacterized protein</fullName>
    </submittedName>
</protein>
<sequence length="67" mass="7503">MAGEKNDNLEIALELLKTALKLSPALIEWLQQLLHGTDPMTLRVIDILPDERSKSEGVYEELTGQRG</sequence>
<accession>A0ABZ2KZ20</accession>
<keyword evidence="2" id="KW-1185">Reference proteome</keyword>
<dbReference type="Proteomes" id="UP001374803">
    <property type="component" value="Chromosome"/>
</dbReference>
<reference evidence="1" key="1">
    <citation type="submission" date="2021-12" db="EMBL/GenBank/DDBJ databases">
        <title>Discovery of the Pendulisporaceae a myxobacterial family with distinct sporulation behavior and unique specialized metabolism.</title>
        <authorList>
            <person name="Garcia R."/>
            <person name="Popoff A."/>
            <person name="Bader C.D."/>
            <person name="Loehr J."/>
            <person name="Walesch S."/>
            <person name="Walt C."/>
            <person name="Boldt J."/>
            <person name="Bunk B."/>
            <person name="Haeckl F.J.F.P.J."/>
            <person name="Gunesch A.P."/>
            <person name="Birkelbach J."/>
            <person name="Nuebel U."/>
            <person name="Pietschmann T."/>
            <person name="Bach T."/>
            <person name="Mueller R."/>
        </authorList>
    </citation>
    <scope>NUCLEOTIDE SEQUENCE</scope>
    <source>
        <strain evidence="1">MSr11367</strain>
    </source>
</reference>
<dbReference type="EMBL" id="CP089983">
    <property type="protein sequence ID" value="WXB03938.1"/>
    <property type="molecule type" value="Genomic_DNA"/>
</dbReference>
<evidence type="ECO:0000313" key="2">
    <source>
        <dbReference type="Proteomes" id="UP001374803"/>
    </source>
</evidence>
<name>A0ABZ2KZ20_9BACT</name>
<gene>
    <name evidence="1" type="ORF">LVJ94_44405</name>
</gene>
<organism evidence="1 2">
    <name type="scientific">Pendulispora rubella</name>
    <dbReference type="NCBI Taxonomy" id="2741070"/>
    <lineage>
        <taxon>Bacteria</taxon>
        <taxon>Pseudomonadati</taxon>
        <taxon>Myxococcota</taxon>
        <taxon>Myxococcia</taxon>
        <taxon>Myxococcales</taxon>
        <taxon>Sorangiineae</taxon>
        <taxon>Pendulisporaceae</taxon>
        <taxon>Pendulispora</taxon>
    </lineage>
</organism>
<evidence type="ECO:0000313" key="1">
    <source>
        <dbReference type="EMBL" id="WXB03938.1"/>
    </source>
</evidence>
<dbReference type="RefSeq" id="WP_394833572.1">
    <property type="nucleotide sequence ID" value="NZ_CP089929.1"/>
</dbReference>
<proteinExistence type="predicted"/>